<protein>
    <submittedName>
        <fullName evidence="3">Calcium-binding protein</fullName>
    </submittedName>
</protein>
<dbReference type="PANTHER" id="PTHR10907">
    <property type="entry name" value="REGUCALCIN"/>
    <property type="match status" value="1"/>
</dbReference>
<accession>A0ABQ3LGI7</accession>
<name>A0ABQ3LGI7_9PSEU</name>
<sequence>MDGWEIVTEERFHLAEGARWHQGRLLFVDLRNGNLYTAGSRTRRLLSLGTSLGAVAPVAGGGWIAAAGSGIALIRDGEVAWLASAGQAGEIRMNDAVCDPYGRFWAGSMALDGRVGAGALYRVDPNGSAHQVLTGLGVPNGPAFTACGTRMYLADSARGTIRRFEVDPVSGSLDASEVFARWHRGEGKPDGLCVDDDDHLWVAVWGAGEVHRYAPDGRLVRRIRVPTAQPTSVALGQGALYVTTARYRMDEPDPLAGAVLSRPSLVSAPAAIAYQMGSELQEQC</sequence>
<dbReference type="Proteomes" id="UP000635387">
    <property type="component" value="Unassembled WGS sequence"/>
</dbReference>
<proteinExistence type="inferred from homology"/>
<feature type="domain" description="SMP-30/Gluconolactonase/LRE-like region" evidence="2">
    <location>
        <begin position="14"/>
        <end position="246"/>
    </location>
</feature>
<comment type="caution">
    <text evidence="3">The sequence shown here is derived from an EMBL/GenBank/DDBJ whole genome shotgun (WGS) entry which is preliminary data.</text>
</comment>
<dbReference type="PANTHER" id="PTHR10907:SF47">
    <property type="entry name" value="REGUCALCIN"/>
    <property type="match status" value="1"/>
</dbReference>
<comment type="similarity">
    <text evidence="1">Belongs to the SMP-30/CGR1 family.</text>
</comment>
<evidence type="ECO:0000259" key="2">
    <source>
        <dbReference type="Pfam" id="PF08450"/>
    </source>
</evidence>
<evidence type="ECO:0000256" key="1">
    <source>
        <dbReference type="ARBA" id="ARBA00008853"/>
    </source>
</evidence>
<evidence type="ECO:0000313" key="4">
    <source>
        <dbReference type="Proteomes" id="UP000635387"/>
    </source>
</evidence>
<dbReference type="PRINTS" id="PR01790">
    <property type="entry name" value="SMP30FAMILY"/>
</dbReference>
<dbReference type="InterPro" id="IPR011042">
    <property type="entry name" value="6-blade_b-propeller_TolB-like"/>
</dbReference>
<dbReference type="RefSeq" id="WP_191254970.1">
    <property type="nucleotide sequence ID" value="NZ_BNAY01000003.1"/>
</dbReference>
<dbReference type="InterPro" id="IPR013658">
    <property type="entry name" value="SGL"/>
</dbReference>
<evidence type="ECO:0000313" key="3">
    <source>
        <dbReference type="EMBL" id="GHH14741.1"/>
    </source>
</evidence>
<dbReference type="InterPro" id="IPR005511">
    <property type="entry name" value="SMP-30"/>
</dbReference>
<dbReference type="Pfam" id="PF08450">
    <property type="entry name" value="SGL"/>
    <property type="match status" value="1"/>
</dbReference>
<organism evidence="3 4">
    <name type="scientific">Amycolatopsis oliviviridis</name>
    <dbReference type="NCBI Taxonomy" id="1471590"/>
    <lineage>
        <taxon>Bacteria</taxon>
        <taxon>Bacillati</taxon>
        <taxon>Actinomycetota</taxon>
        <taxon>Actinomycetes</taxon>
        <taxon>Pseudonocardiales</taxon>
        <taxon>Pseudonocardiaceae</taxon>
        <taxon>Amycolatopsis</taxon>
    </lineage>
</organism>
<dbReference type="SUPFAM" id="SSF63829">
    <property type="entry name" value="Calcium-dependent phosphotriesterase"/>
    <property type="match status" value="1"/>
</dbReference>
<reference evidence="4" key="1">
    <citation type="journal article" date="2019" name="Int. J. Syst. Evol. Microbiol.">
        <title>The Global Catalogue of Microorganisms (GCM) 10K type strain sequencing project: providing services to taxonomists for standard genome sequencing and annotation.</title>
        <authorList>
            <consortium name="The Broad Institute Genomics Platform"/>
            <consortium name="The Broad Institute Genome Sequencing Center for Infectious Disease"/>
            <person name="Wu L."/>
            <person name="Ma J."/>
        </authorList>
    </citation>
    <scope>NUCLEOTIDE SEQUENCE [LARGE SCALE GENOMIC DNA]</scope>
    <source>
        <strain evidence="4">CGMCC 4.7683</strain>
    </source>
</reference>
<gene>
    <name evidence="3" type="ORF">GCM10017790_28400</name>
</gene>
<keyword evidence="4" id="KW-1185">Reference proteome</keyword>
<dbReference type="EMBL" id="BNAY01000003">
    <property type="protein sequence ID" value="GHH14741.1"/>
    <property type="molecule type" value="Genomic_DNA"/>
</dbReference>
<dbReference type="Gene3D" id="2.120.10.30">
    <property type="entry name" value="TolB, C-terminal domain"/>
    <property type="match status" value="1"/>
</dbReference>